<sequence>MEKPLQVANARDYMRRFCSSLGLNNQAIKAAQQAVHKSQEFDIRRSPVSIAAAVICIITQLSDVVTRSLSKISQTLQE</sequence>
<dbReference type="Gramene" id="PRQ21641">
    <property type="protein sequence ID" value="PRQ21641"/>
    <property type="gene ID" value="RchiOBHm_Chr7g0241511"/>
</dbReference>
<gene>
    <name evidence="4" type="ORF">RchiOBHm_Chr7g0241511</name>
</gene>
<evidence type="ECO:0000259" key="3">
    <source>
        <dbReference type="Pfam" id="PF00382"/>
    </source>
</evidence>
<dbReference type="GO" id="GO:0070897">
    <property type="term" value="P:transcription preinitiation complex assembly"/>
    <property type="evidence" value="ECO:0007669"/>
    <property type="project" value="InterPro"/>
</dbReference>
<accession>A0A2P6PI86</accession>
<dbReference type="GO" id="GO:0097550">
    <property type="term" value="C:transcription preinitiation complex"/>
    <property type="evidence" value="ECO:0007669"/>
    <property type="project" value="TreeGrafter"/>
</dbReference>
<evidence type="ECO:0000313" key="4">
    <source>
        <dbReference type="EMBL" id="PRQ21641.1"/>
    </source>
</evidence>
<dbReference type="AlphaFoldDB" id="A0A2P6PI86"/>
<dbReference type="Gene3D" id="1.10.472.10">
    <property type="entry name" value="Cyclin-like"/>
    <property type="match status" value="1"/>
</dbReference>
<dbReference type="InterPro" id="IPR013150">
    <property type="entry name" value="TFIIB_cyclin"/>
</dbReference>
<organism evidence="4 5">
    <name type="scientific">Rosa chinensis</name>
    <name type="common">China rose</name>
    <dbReference type="NCBI Taxonomy" id="74649"/>
    <lineage>
        <taxon>Eukaryota</taxon>
        <taxon>Viridiplantae</taxon>
        <taxon>Streptophyta</taxon>
        <taxon>Embryophyta</taxon>
        <taxon>Tracheophyta</taxon>
        <taxon>Spermatophyta</taxon>
        <taxon>Magnoliopsida</taxon>
        <taxon>eudicotyledons</taxon>
        <taxon>Gunneridae</taxon>
        <taxon>Pentapetalae</taxon>
        <taxon>rosids</taxon>
        <taxon>fabids</taxon>
        <taxon>Rosales</taxon>
        <taxon>Rosaceae</taxon>
        <taxon>Rosoideae</taxon>
        <taxon>Rosoideae incertae sedis</taxon>
        <taxon>Rosa</taxon>
    </lineage>
</organism>
<dbReference type="PANTHER" id="PTHR11618">
    <property type="entry name" value="TRANSCRIPTION INITIATION FACTOR IIB-RELATED"/>
    <property type="match status" value="1"/>
</dbReference>
<dbReference type="STRING" id="74649.A0A2P6PI86"/>
<evidence type="ECO:0000313" key="5">
    <source>
        <dbReference type="Proteomes" id="UP000238479"/>
    </source>
</evidence>
<protein>
    <submittedName>
        <fullName evidence="4">Putative transcription factor TFIIB</fullName>
    </submittedName>
</protein>
<dbReference type="Proteomes" id="UP000238479">
    <property type="component" value="Chromosome 7"/>
</dbReference>
<dbReference type="PANTHER" id="PTHR11618:SF78">
    <property type="entry name" value="TRANSCRIPTION INITIATION FACTOR IIB-2"/>
    <property type="match status" value="1"/>
</dbReference>
<keyword evidence="2" id="KW-0804">Transcription</keyword>
<evidence type="ECO:0000256" key="2">
    <source>
        <dbReference type="ARBA" id="ARBA00023163"/>
    </source>
</evidence>
<dbReference type="InterPro" id="IPR000812">
    <property type="entry name" value="TFIIB"/>
</dbReference>
<evidence type="ECO:0000256" key="1">
    <source>
        <dbReference type="ARBA" id="ARBA00023015"/>
    </source>
</evidence>
<dbReference type="InterPro" id="IPR036915">
    <property type="entry name" value="Cyclin-like_sf"/>
</dbReference>
<keyword evidence="5" id="KW-1185">Reference proteome</keyword>
<feature type="domain" description="Transcription factor TFIIB cyclin-like" evidence="3">
    <location>
        <begin position="6"/>
        <end position="77"/>
    </location>
</feature>
<comment type="caution">
    <text evidence="4">The sequence shown here is derived from an EMBL/GenBank/DDBJ whole genome shotgun (WGS) entry which is preliminary data.</text>
</comment>
<keyword evidence="1" id="KW-0805">Transcription regulation</keyword>
<dbReference type="PRINTS" id="PR00685">
    <property type="entry name" value="TIFACTORIIB"/>
</dbReference>
<reference evidence="4 5" key="1">
    <citation type="journal article" date="2018" name="Nat. Genet.">
        <title>The Rosa genome provides new insights in the design of modern roses.</title>
        <authorList>
            <person name="Bendahmane M."/>
        </authorList>
    </citation>
    <scope>NUCLEOTIDE SEQUENCE [LARGE SCALE GENOMIC DNA]</scope>
    <source>
        <strain evidence="5">cv. Old Blush</strain>
    </source>
</reference>
<dbReference type="Pfam" id="PF00382">
    <property type="entry name" value="TFIIB"/>
    <property type="match status" value="1"/>
</dbReference>
<name>A0A2P6PI86_ROSCH</name>
<dbReference type="GO" id="GO:0017025">
    <property type="term" value="F:TBP-class protein binding"/>
    <property type="evidence" value="ECO:0007669"/>
    <property type="project" value="InterPro"/>
</dbReference>
<dbReference type="SUPFAM" id="SSF47954">
    <property type="entry name" value="Cyclin-like"/>
    <property type="match status" value="1"/>
</dbReference>
<dbReference type="GO" id="GO:0005634">
    <property type="term" value="C:nucleus"/>
    <property type="evidence" value="ECO:0007669"/>
    <property type="project" value="TreeGrafter"/>
</dbReference>
<dbReference type="EMBL" id="PDCK01000045">
    <property type="protein sequence ID" value="PRQ21641.1"/>
    <property type="molecule type" value="Genomic_DNA"/>
</dbReference>
<proteinExistence type="predicted"/>